<protein>
    <submittedName>
        <fullName evidence="1">Uncharacterized protein</fullName>
    </submittedName>
</protein>
<proteinExistence type="predicted"/>
<dbReference type="EMBL" id="LR797264">
    <property type="protein sequence ID" value="CAB4197248.1"/>
    <property type="molecule type" value="Genomic_DNA"/>
</dbReference>
<sequence>MARIVSAYMPKALPKDFKTTETHVKIVRHYVMEEDAKGKMVFAVDENGRKIKAGPNTLEFFEKESFGGIMFTFPRGHSIRLTDPAQLKQFKLTDRPKLVDLDLGEEVNEQGVPLSMLAIVKEGEAGSGGFASETLED</sequence>
<name>A0A6J5RUH8_9CAUD</name>
<gene>
    <name evidence="1" type="ORF">UFOVP1323_15</name>
</gene>
<reference evidence="1" key="1">
    <citation type="submission" date="2020-05" db="EMBL/GenBank/DDBJ databases">
        <authorList>
            <person name="Chiriac C."/>
            <person name="Salcher M."/>
            <person name="Ghai R."/>
            <person name="Kavagutti S V."/>
        </authorList>
    </citation>
    <scope>NUCLEOTIDE SEQUENCE</scope>
</reference>
<organism evidence="1">
    <name type="scientific">uncultured Caudovirales phage</name>
    <dbReference type="NCBI Taxonomy" id="2100421"/>
    <lineage>
        <taxon>Viruses</taxon>
        <taxon>Duplodnaviria</taxon>
        <taxon>Heunggongvirae</taxon>
        <taxon>Uroviricota</taxon>
        <taxon>Caudoviricetes</taxon>
        <taxon>Peduoviridae</taxon>
        <taxon>Maltschvirus</taxon>
        <taxon>Maltschvirus maltsch</taxon>
    </lineage>
</organism>
<evidence type="ECO:0000313" key="1">
    <source>
        <dbReference type="EMBL" id="CAB4197248.1"/>
    </source>
</evidence>
<accession>A0A6J5RUH8</accession>